<feature type="compositionally biased region" description="Pro residues" evidence="1">
    <location>
        <begin position="591"/>
        <end position="603"/>
    </location>
</feature>
<feature type="compositionally biased region" description="Low complexity" evidence="1">
    <location>
        <begin position="393"/>
        <end position="403"/>
    </location>
</feature>
<evidence type="ECO:0000313" key="2">
    <source>
        <dbReference type="EMBL" id="PNW71849.1"/>
    </source>
</evidence>
<protein>
    <submittedName>
        <fullName evidence="2">Uncharacterized protein</fullName>
    </submittedName>
</protein>
<dbReference type="Proteomes" id="UP000006906">
    <property type="component" value="Chromosome 16"/>
</dbReference>
<evidence type="ECO:0000313" key="3">
    <source>
        <dbReference type="Proteomes" id="UP000006906"/>
    </source>
</evidence>
<dbReference type="PANTHER" id="PTHR45691">
    <property type="entry name" value="PROTEIN DIAPHANOUS"/>
    <property type="match status" value="1"/>
</dbReference>
<feature type="compositionally biased region" description="Gly residues" evidence="1">
    <location>
        <begin position="483"/>
        <end position="506"/>
    </location>
</feature>
<feature type="region of interest" description="Disordered" evidence="1">
    <location>
        <begin position="462"/>
        <end position="506"/>
    </location>
</feature>
<dbReference type="Gramene" id="PNW71849">
    <property type="protein sequence ID" value="PNW71849"/>
    <property type="gene ID" value="CHLRE_16g670501v5"/>
</dbReference>
<name>A0A2K3CU86_CHLRE</name>
<dbReference type="OrthoDB" id="542465at2759"/>
<dbReference type="InterPro" id="IPR051412">
    <property type="entry name" value="Formin_Homology_Diaphanous_sf"/>
</dbReference>
<feature type="compositionally biased region" description="Low complexity" evidence="1">
    <location>
        <begin position="109"/>
        <end position="120"/>
    </location>
</feature>
<dbReference type="InParanoid" id="A0A2K3CU86"/>
<feature type="region of interest" description="Disordered" evidence="1">
    <location>
        <begin position="60"/>
        <end position="141"/>
    </location>
</feature>
<dbReference type="GeneID" id="66056633"/>
<keyword evidence="3" id="KW-1185">Reference proteome</keyword>
<reference evidence="2 3" key="1">
    <citation type="journal article" date="2007" name="Science">
        <title>The Chlamydomonas genome reveals the evolution of key animal and plant functions.</title>
        <authorList>
            <person name="Merchant S.S."/>
            <person name="Prochnik S.E."/>
            <person name="Vallon O."/>
            <person name="Harris E.H."/>
            <person name="Karpowicz S.J."/>
            <person name="Witman G.B."/>
            <person name="Terry A."/>
            <person name="Salamov A."/>
            <person name="Fritz-Laylin L.K."/>
            <person name="Marechal-Drouard L."/>
            <person name="Marshall W.F."/>
            <person name="Qu L.H."/>
            <person name="Nelson D.R."/>
            <person name="Sanderfoot A.A."/>
            <person name="Spalding M.H."/>
            <person name="Kapitonov V.V."/>
            <person name="Ren Q."/>
            <person name="Ferris P."/>
            <person name="Lindquist E."/>
            <person name="Shapiro H."/>
            <person name="Lucas S.M."/>
            <person name="Grimwood J."/>
            <person name="Schmutz J."/>
            <person name="Cardol P."/>
            <person name="Cerutti H."/>
            <person name="Chanfreau G."/>
            <person name="Chen C.L."/>
            <person name="Cognat V."/>
            <person name="Croft M.T."/>
            <person name="Dent R."/>
            <person name="Dutcher S."/>
            <person name="Fernandez E."/>
            <person name="Fukuzawa H."/>
            <person name="Gonzalez-Ballester D."/>
            <person name="Gonzalez-Halphen D."/>
            <person name="Hallmann A."/>
            <person name="Hanikenne M."/>
            <person name="Hippler M."/>
            <person name="Inwood W."/>
            <person name="Jabbari K."/>
            <person name="Kalanon M."/>
            <person name="Kuras R."/>
            <person name="Lefebvre P.A."/>
            <person name="Lemaire S.D."/>
            <person name="Lobanov A.V."/>
            <person name="Lohr M."/>
            <person name="Manuell A."/>
            <person name="Meier I."/>
            <person name="Mets L."/>
            <person name="Mittag M."/>
            <person name="Mittelmeier T."/>
            <person name="Moroney J.V."/>
            <person name="Moseley J."/>
            <person name="Napoli C."/>
            <person name="Nedelcu A.M."/>
            <person name="Niyogi K."/>
            <person name="Novoselov S.V."/>
            <person name="Paulsen I.T."/>
            <person name="Pazour G."/>
            <person name="Purton S."/>
            <person name="Ral J.P."/>
            <person name="Riano-Pachon D.M."/>
            <person name="Riekhof W."/>
            <person name="Rymarquis L."/>
            <person name="Schroda M."/>
            <person name="Stern D."/>
            <person name="Umen J."/>
            <person name="Willows R."/>
            <person name="Wilson N."/>
            <person name="Zimmer S.L."/>
            <person name="Allmer J."/>
            <person name="Balk J."/>
            <person name="Bisova K."/>
            <person name="Chen C.J."/>
            <person name="Elias M."/>
            <person name="Gendler K."/>
            <person name="Hauser C."/>
            <person name="Lamb M.R."/>
            <person name="Ledford H."/>
            <person name="Long J.C."/>
            <person name="Minagawa J."/>
            <person name="Page M.D."/>
            <person name="Pan J."/>
            <person name="Pootakham W."/>
            <person name="Roje S."/>
            <person name="Rose A."/>
            <person name="Stahlberg E."/>
            <person name="Terauchi A.M."/>
            <person name="Yang P."/>
            <person name="Ball S."/>
            <person name="Bowler C."/>
            <person name="Dieckmann C.L."/>
            <person name="Gladyshev V.N."/>
            <person name="Green P."/>
            <person name="Jorgensen R."/>
            <person name="Mayfield S."/>
            <person name="Mueller-Roeber B."/>
            <person name="Rajamani S."/>
            <person name="Sayre R.T."/>
            <person name="Brokstein P."/>
            <person name="Dubchak I."/>
            <person name="Goodstein D."/>
            <person name="Hornick L."/>
            <person name="Huang Y.W."/>
            <person name="Jhaveri J."/>
            <person name="Luo Y."/>
            <person name="Martinez D."/>
            <person name="Ngau W.C."/>
            <person name="Otillar B."/>
            <person name="Poliakov A."/>
            <person name="Porter A."/>
            <person name="Szajkowski L."/>
            <person name="Werner G."/>
            <person name="Zhou K."/>
            <person name="Grigoriev I.V."/>
            <person name="Rokhsar D.S."/>
            <person name="Grossman A.R."/>
        </authorList>
    </citation>
    <scope>NUCLEOTIDE SEQUENCE [LARGE SCALE GENOMIC DNA]</scope>
    <source>
        <strain evidence="3">CC-503</strain>
    </source>
</reference>
<sequence>MSSPSTSELRRAACPCGTTLRRGWAPRPGARLLLYRACVGNRGNVMRLVASATASAPLRAQLGSKRPRAADAPSDEARLAATPAPASAPPGHQHTAGPSPGDTPPQPQHAPHARGPAFAAPRPPPPHTRAPAGPHPTINVGDGVSLRAAAAAANAAAAATHRHPVPAAHTGPVPTVGTLGLPALPAELPGGGSGGASGAGGGAAAAVGSHTEPANARLSAHGCYRVLGPAVIRRRGDMLVARLLPGARLELMEADGAAAAMRPAFQATATASAGAAAAAAAASRSSVSSSSSGSSGSSGSMDGPVDLASLGLVICNSPNGGGGGGGGGTSRDDSGLGVELPLRRCLVAAAAGDSLDGEDDNAAEMDLYGNGSGSSCGCVMVAAGAAAAVALNQQRQPRQQARPNESSKEVWEATEAEEAPADGATRPRYMAAGAAAGRGGAQPAPAPAPLLLPLPLPAACGHPPPRPCAPSHQATQQEQQAVGVGGEEGGVGGEEGGVGGEEGGGDAAAGWGLLTAGCDDDEDDGAVAECVLVAAHVELGGSACSVDQLDAALHPAVTRHNGRTYVAVRRLPPHAVIRLHADGDLSHPVNVTPPPPPPQPPQP</sequence>
<dbReference type="RefSeq" id="XP_042915800.1">
    <property type="nucleotide sequence ID" value="XM_043071151.1"/>
</dbReference>
<feature type="region of interest" description="Disordered" evidence="1">
    <location>
        <begin position="393"/>
        <end position="427"/>
    </location>
</feature>
<dbReference type="PANTHER" id="PTHR45691:SF6">
    <property type="entry name" value="PROTEIN DIAPHANOUS"/>
    <property type="match status" value="1"/>
</dbReference>
<proteinExistence type="predicted"/>
<dbReference type="AlphaFoldDB" id="A0A2K3CU86"/>
<dbReference type="EMBL" id="CM008977">
    <property type="protein sequence ID" value="PNW71849.1"/>
    <property type="molecule type" value="Genomic_DNA"/>
</dbReference>
<gene>
    <name evidence="2" type="ORF">CHLRE_16g670501v5</name>
</gene>
<accession>A0A2K3CU86</accession>
<organism evidence="2 3">
    <name type="scientific">Chlamydomonas reinhardtii</name>
    <name type="common">Chlamydomonas smithii</name>
    <dbReference type="NCBI Taxonomy" id="3055"/>
    <lineage>
        <taxon>Eukaryota</taxon>
        <taxon>Viridiplantae</taxon>
        <taxon>Chlorophyta</taxon>
        <taxon>core chlorophytes</taxon>
        <taxon>Chlorophyceae</taxon>
        <taxon>CS clade</taxon>
        <taxon>Chlamydomonadales</taxon>
        <taxon>Chlamydomonadaceae</taxon>
        <taxon>Chlamydomonas</taxon>
    </lineage>
</organism>
<evidence type="ECO:0000256" key="1">
    <source>
        <dbReference type="SAM" id="MobiDB-lite"/>
    </source>
</evidence>
<dbReference type="KEGG" id="cre:CHLRE_16g670501v5"/>
<feature type="region of interest" description="Disordered" evidence="1">
    <location>
        <begin position="584"/>
        <end position="603"/>
    </location>
</feature>